<dbReference type="Gene3D" id="1.10.10.10">
    <property type="entry name" value="Winged helix-like DNA-binding domain superfamily/Winged helix DNA-binding domain"/>
    <property type="match status" value="1"/>
</dbReference>
<evidence type="ECO:0000259" key="4">
    <source>
        <dbReference type="PROSITE" id="PS51153"/>
    </source>
</evidence>
<gene>
    <name evidence="5" type="ORF">F8388_013800</name>
</gene>
<dbReference type="GO" id="GO:0006952">
    <property type="term" value="P:defense response"/>
    <property type="evidence" value="ECO:0007669"/>
    <property type="project" value="UniProtKB-KW"/>
</dbReference>
<evidence type="ECO:0000313" key="6">
    <source>
        <dbReference type="Proteomes" id="UP000525078"/>
    </source>
</evidence>
<dbReference type="InterPro" id="IPR036388">
    <property type="entry name" value="WH-like_DNA-bd_sf"/>
</dbReference>
<feature type="domain" description="RPW8" evidence="4">
    <location>
        <begin position="1"/>
        <end position="149"/>
    </location>
</feature>
<dbReference type="InterPro" id="IPR042197">
    <property type="entry name" value="Apaf_helical"/>
</dbReference>
<dbReference type="Proteomes" id="UP000525078">
    <property type="component" value="Unassembled WGS sequence"/>
</dbReference>
<protein>
    <recommendedName>
        <fullName evidence="4">RPW8 domain-containing protein</fullName>
    </recommendedName>
</protein>
<dbReference type="Pfam" id="PF05659">
    <property type="entry name" value="RPW8"/>
    <property type="match status" value="1"/>
</dbReference>
<keyword evidence="3" id="KW-0611">Plant defense</keyword>
<evidence type="ECO:0000256" key="1">
    <source>
        <dbReference type="ARBA" id="ARBA00008894"/>
    </source>
</evidence>
<keyword evidence="2" id="KW-0677">Repeat</keyword>
<organism evidence="5 6">
    <name type="scientific">Cannabis sativa</name>
    <name type="common">Hemp</name>
    <name type="synonym">Marijuana</name>
    <dbReference type="NCBI Taxonomy" id="3483"/>
    <lineage>
        <taxon>Eukaryota</taxon>
        <taxon>Viridiplantae</taxon>
        <taxon>Streptophyta</taxon>
        <taxon>Embryophyta</taxon>
        <taxon>Tracheophyta</taxon>
        <taxon>Spermatophyta</taxon>
        <taxon>Magnoliopsida</taxon>
        <taxon>eudicotyledons</taxon>
        <taxon>Gunneridae</taxon>
        <taxon>Pentapetalae</taxon>
        <taxon>rosids</taxon>
        <taxon>fabids</taxon>
        <taxon>Rosales</taxon>
        <taxon>Cannabaceae</taxon>
        <taxon>Cannabis</taxon>
    </lineage>
</organism>
<accession>A0A7J6E533</accession>
<dbReference type="PANTHER" id="PTHR36766">
    <property type="entry name" value="PLANT BROAD-SPECTRUM MILDEW RESISTANCE PROTEIN RPW8"/>
    <property type="match status" value="1"/>
</dbReference>
<proteinExistence type="inferred from homology"/>
<dbReference type="PANTHER" id="PTHR36766:SF30">
    <property type="entry name" value="TIR-NBS TYPE DISEASE RESISTANCE PROTEIN-RELATED"/>
    <property type="match status" value="1"/>
</dbReference>
<dbReference type="AlphaFoldDB" id="A0A7J6E533"/>
<dbReference type="PROSITE" id="PS51153">
    <property type="entry name" value="RPW8"/>
    <property type="match status" value="1"/>
</dbReference>
<dbReference type="Pfam" id="PF00931">
    <property type="entry name" value="NB-ARC"/>
    <property type="match status" value="1"/>
</dbReference>
<dbReference type="InterPro" id="IPR027417">
    <property type="entry name" value="P-loop_NTPase"/>
</dbReference>
<dbReference type="FunFam" id="1.10.10.10:FF:001043">
    <property type="entry name" value="Probable disease resistance protein At4g33300"/>
    <property type="match status" value="1"/>
</dbReference>
<reference evidence="5 6" key="1">
    <citation type="journal article" date="2020" name="bioRxiv">
        <title>Sequence and annotation of 42 cannabis genomes reveals extensive copy number variation in cannabinoid synthesis and pathogen resistance genes.</title>
        <authorList>
            <person name="Mckernan K.J."/>
            <person name="Helbert Y."/>
            <person name="Kane L.T."/>
            <person name="Ebling H."/>
            <person name="Zhang L."/>
            <person name="Liu B."/>
            <person name="Eaton Z."/>
            <person name="Mclaughlin S."/>
            <person name="Kingan S."/>
            <person name="Baybayan P."/>
            <person name="Concepcion G."/>
            <person name="Jordan M."/>
            <person name="Riva A."/>
            <person name="Barbazuk W."/>
            <person name="Harkins T."/>
        </authorList>
    </citation>
    <scope>NUCLEOTIDE SEQUENCE [LARGE SCALE GENOMIC DNA]</scope>
    <source>
        <strain evidence="6">cv. Jamaican Lion 4</strain>
        <tissue evidence="5">Leaf</tissue>
    </source>
</reference>
<comment type="similarity">
    <text evidence="1">Belongs to the disease resistance NB-LRR family.</text>
</comment>
<evidence type="ECO:0000313" key="5">
    <source>
        <dbReference type="EMBL" id="KAF4353508.1"/>
    </source>
</evidence>
<comment type="caution">
    <text evidence="5">The sequence shown here is derived from an EMBL/GenBank/DDBJ whole genome shotgun (WGS) entry which is preliminary data.</text>
</comment>
<dbReference type="EMBL" id="JAATIP010000294">
    <property type="protein sequence ID" value="KAF4353508.1"/>
    <property type="molecule type" value="Genomic_DNA"/>
</dbReference>
<name>A0A7J6E533_CANSA</name>
<dbReference type="FunFam" id="1.10.8.430:FF:000003">
    <property type="entry name" value="Probable disease resistance protein At5g66910"/>
    <property type="match status" value="1"/>
</dbReference>
<dbReference type="InterPro" id="IPR008808">
    <property type="entry name" value="Powdery_mildew-R_dom"/>
</dbReference>
<evidence type="ECO:0000256" key="3">
    <source>
        <dbReference type="ARBA" id="ARBA00022821"/>
    </source>
</evidence>
<dbReference type="InterPro" id="IPR002182">
    <property type="entry name" value="NB-ARC"/>
</dbReference>
<evidence type="ECO:0000256" key="2">
    <source>
        <dbReference type="ARBA" id="ARBA00022737"/>
    </source>
</evidence>
<dbReference type="PRINTS" id="PR00364">
    <property type="entry name" value="DISEASERSIST"/>
</dbReference>
<dbReference type="Gene3D" id="1.10.8.430">
    <property type="entry name" value="Helical domain of apoptotic protease-activating factors"/>
    <property type="match status" value="1"/>
</dbReference>
<sequence>MAVTDFFAGEIATELLKTLAAIVRKACFCRSSAENLIHYINSFLPTIEGIKYIGVELEPHRQFQLDQFSVTLKKGNELAQKVLKTGRFNVYKNLRLTRQMEKLEKTVQQFMQGPFQANILADVHHIRFDSDAGFERMDRGLERIDSRFEQIEQRLGSMKIGGGETGGWMEEALKKVEEDNQMNLEGNLINFGLDLGKKKVKEMILGNNSSVVGIRGIGGSGKTTLAKEICRDDEVRRAFGDIFRGTKIWAQTTSFHSGTCNVLGEQVFRTLVVLDDVWSLPELQRLVSKIPGCTWLVVSRFKFQTIINHTYEVELLRENNAISLFCHSAFGQKTIPPGANVNLIKQIVNECKGLPLALKVIGASLRDQPEMYWASAKNRLSRGEPINDSHENELLVRMEMSVKWLDDKVKRCFLDLGAFPEDKKIPLDVLINMWVEVHDIDEEEAFAILVELANKNLLTLVKDSRDGDVYSSYYDIAVTQHDVLRDLALHISNRDHINQLRAIAYAKERNGCPQRVGEEFTAAI</sequence>
<dbReference type="GO" id="GO:0043531">
    <property type="term" value="F:ADP binding"/>
    <property type="evidence" value="ECO:0007669"/>
    <property type="project" value="InterPro"/>
</dbReference>
<dbReference type="SUPFAM" id="SSF52540">
    <property type="entry name" value="P-loop containing nucleoside triphosphate hydrolases"/>
    <property type="match status" value="1"/>
</dbReference>
<dbReference type="Gene3D" id="3.40.50.300">
    <property type="entry name" value="P-loop containing nucleotide triphosphate hydrolases"/>
    <property type="match status" value="1"/>
</dbReference>